<dbReference type="Proteomes" id="UP000286211">
    <property type="component" value="Unassembled WGS sequence"/>
</dbReference>
<protein>
    <submittedName>
        <fullName evidence="2">Uncharacterized protein</fullName>
    </submittedName>
</protein>
<feature type="transmembrane region" description="Helical" evidence="1">
    <location>
        <begin position="23"/>
        <end position="43"/>
    </location>
</feature>
<keyword evidence="1" id="KW-0812">Transmembrane</keyword>
<proteinExistence type="predicted"/>
<accession>A0A415EZC0</accession>
<feature type="transmembrane region" description="Helical" evidence="1">
    <location>
        <begin position="104"/>
        <end position="124"/>
    </location>
</feature>
<dbReference type="AlphaFoldDB" id="A0A415EZC0"/>
<keyword evidence="1" id="KW-1133">Transmembrane helix</keyword>
<evidence type="ECO:0000256" key="1">
    <source>
        <dbReference type="SAM" id="Phobius"/>
    </source>
</evidence>
<evidence type="ECO:0000313" key="3">
    <source>
        <dbReference type="Proteomes" id="UP000286211"/>
    </source>
</evidence>
<dbReference type="EMBL" id="QRNB01000083">
    <property type="protein sequence ID" value="RHK08639.1"/>
    <property type="molecule type" value="Genomic_DNA"/>
</dbReference>
<sequence length="143" mass="16513">MFMAFLIDDSQKDSIDGLINSSLTSFVPIFATILSVYISWVFAKRKTRHDNERIQIFQETTNAIFVLIPLVLFAIGAFFMSHMSVPQILKGVSYIHSICHVGHIALEFIYYTLFTEIALIIFMITKRSYVIIINEIRLLEEDK</sequence>
<reference evidence="2 3" key="1">
    <citation type="submission" date="2018-08" db="EMBL/GenBank/DDBJ databases">
        <title>A genome reference for cultivated species of the human gut microbiota.</title>
        <authorList>
            <person name="Zou Y."/>
            <person name="Xue W."/>
            <person name="Luo G."/>
        </authorList>
    </citation>
    <scope>NUCLEOTIDE SEQUENCE [LARGE SCALE GENOMIC DNA]</scope>
    <source>
        <strain evidence="2 3">AF46-2NS</strain>
    </source>
</reference>
<organism evidence="2 3">
    <name type="scientific">Segatella copri</name>
    <dbReference type="NCBI Taxonomy" id="165179"/>
    <lineage>
        <taxon>Bacteria</taxon>
        <taxon>Pseudomonadati</taxon>
        <taxon>Bacteroidota</taxon>
        <taxon>Bacteroidia</taxon>
        <taxon>Bacteroidales</taxon>
        <taxon>Prevotellaceae</taxon>
        <taxon>Segatella</taxon>
    </lineage>
</organism>
<name>A0A415EZC0_9BACT</name>
<gene>
    <name evidence="2" type="ORF">DW079_12585</name>
</gene>
<feature type="transmembrane region" description="Helical" evidence="1">
    <location>
        <begin position="64"/>
        <end position="84"/>
    </location>
</feature>
<evidence type="ECO:0000313" key="2">
    <source>
        <dbReference type="EMBL" id="RHK08639.1"/>
    </source>
</evidence>
<comment type="caution">
    <text evidence="2">The sequence shown here is derived from an EMBL/GenBank/DDBJ whole genome shotgun (WGS) entry which is preliminary data.</text>
</comment>
<keyword evidence="1" id="KW-0472">Membrane</keyword>